<sequence length="952" mass="103267">MASSTHPKLARSKSTASGKGLPQSSSPPSLSFDSFQNHHHSHSRAPTDPHPQDFTSTLDFPVVPDYSSSLSHKKSRSRSRPSTKTPSLRDSGSSSTHPLITPPETPRSRPAVQVVVSAPISGVETMDALVDGMNGVDGDDLFMMASLRKREKKQSMKSKPPSPHHPLYHPPLPTPPPGVTLSPAVVPRSKSTRRSRIPRPVKSPKQSLDYSPPSEFPLSSSSNTIVNKPSDQRSYKDEPEFNEPYEPFEPELKSEEPTPESTLRIVTPPEQPPQPYSPPLSIDEIIRKHATNPPKTVIPSISEIIRTHAPSQARKFPSKALAIPPSESEREDWVSRSSVDSIAEEIRHTLNQPLPKTLLTESGRSASPSLQSTSHGTSTYSGTSSVPPSPARPYGFAPGPVSQTQAIATYLRSTRLTTLIQLTRHPHKPMQVSISDLGDPNGRPLIVFLGLGSVRYLMGLYDEMAECLGLRLITIDRWGLGRTTPVSDSARGVKEWASVVTDVLDRLGIEQCSVMAHSAGAPYAMAFANLRPERIQGDVCLLAPWVGGGEGANYKWLKYVPNGLLKTAHAAEWKLQTWMIGKPPTIAYQGIGFDPRAPISSPATSHAFPSMASPCFDQVREERKSQESGLSKEYDDLADFDGRFESRSTIVNPELQSVTSRKLPPDQQQVGKRRSSRSFLPNFLRSPTTKSSKDPIAPPQPTNGKKLKNLRSMSSLRGGASSTKSTVSPRNARTSTQSTPVIPAPHDIGVGLGFARVDWEKLGQSTPQTPAEHIKAAAVSGNSPSGAPNGRSRRSVSFTARTAPTGTIQPMRSVTTGASTAGLPSRANSITSSTAERPSTSSNPVSYQASLGNALIAASHAESAKGTHSDLLTILNHDRKPWGFSYNTYPHAVKVWYGDKDERIAEGAVRWMEKNMKAGMCEVKVVKGADHGLMYKSGVVVEVLETVRAFWS</sequence>
<feature type="region of interest" description="Disordered" evidence="1">
    <location>
        <begin position="651"/>
        <end position="747"/>
    </location>
</feature>
<feature type="compositionally biased region" description="Polar residues" evidence="1">
    <location>
        <begin position="651"/>
        <end position="670"/>
    </location>
</feature>
<feature type="compositionally biased region" description="Pro residues" evidence="1">
    <location>
        <begin position="160"/>
        <end position="178"/>
    </location>
</feature>
<feature type="compositionally biased region" description="Basic and acidic residues" evidence="1">
    <location>
        <begin position="230"/>
        <end position="239"/>
    </location>
</feature>
<feature type="compositionally biased region" description="Polar residues" evidence="1">
    <location>
        <begin position="795"/>
        <end position="819"/>
    </location>
</feature>
<feature type="compositionally biased region" description="Polar residues" evidence="1">
    <location>
        <begin position="349"/>
        <end position="371"/>
    </location>
</feature>
<dbReference type="SUPFAM" id="SSF53474">
    <property type="entry name" value="alpha/beta-Hydrolases"/>
    <property type="match status" value="1"/>
</dbReference>
<dbReference type="InterPro" id="IPR050471">
    <property type="entry name" value="AB_hydrolase"/>
</dbReference>
<feature type="compositionally biased region" description="Basic residues" evidence="1">
    <location>
        <begin position="147"/>
        <end position="156"/>
    </location>
</feature>
<dbReference type="STRING" id="1314777.A0A164XDQ7"/>
<dbReference type="Proteomes" id="UP000076722">
    <property type="component" value="Unassembled WGS sequence"/>
</dbReference>
<keyword evidence="3" id="KW-1185">Reference proteome</keyword>
<name>A0A164XDQ7_9AGAM</name>
<feature type="compositionally biased region" description="Low complexity" evidence="1">
    <location>
        <begin position="211"/>
        <end position="222"/>
    </location>
</feature>
<dbReference type="EMBL" id="KV419400">
    <property type="protein sequence ID" value="KZS95873.1"/>
    <property type="molecule type" value="Genomic_DNA"/>
</dbReference>
<evidence type="ECO:0000313" key="2">
    <source>
        <dbReference type="EMBL" id="KZS95873.1"/>
    </source>
</evidence>
<feature type="compositionally biased region" description="Acidic residues" evidence="1">
    <location>
        <begin position="240"/>
        <end position="249"/>
    </location>
</feature>
<proteinExistence type="predicted"/>
<dbReference type="OrthoDB" id="435520at2759"/>
<gene>
    <name evidence="2" type="ORF">SISNIDRAFT_548022</name>
</gene>
<feature type="region of interest" description="Disordered" evidence="1">
    <location>
        <begin position="765"/>
        <end position="846"/>
    </location>
</feature>
<feature type="compositionally biased region" description="Basic residues" evidence="1">
    <location>
        <begin position="190"/>
        <end position="199"/>
    </location>
</feature>
<reference evidence="2 3" key="1">
    <citation type="journal article" date="2016" name="Mol. Biol. Evol.">
        <title>Comparative Genomics of Early-Diverging Mushroom-Forming Fungi Provides Insights into the Origins of Lignocellulose Decay Capabilities.</title>
        <authorList>
            <person name="Nagy L.G."/>
            <person name="Riley R."/>
            <person name="Tritt A."/>
            <person name="Adam C."/>
            <person name="Daum C."/>
            <person name="Floudas D."/>
            <person name="Sun H."/>
            <person name="Yadav J.S."/>
            <person name="Pangilinan J."/>
            <person name="Larsson K.H."/>
            <person name="Matsuura K."/>
            <person name="Barry K."/>
            <person name="Labutti K."/>
            <person name="Kuo R."/>
            <person name="Ohm R.A."/>
            <person name="Bhattacharya S.S."/>
            <person name="Shirouzu T."/>
            <person name="Yoshinaga Y."/>
            <person name="Martin F.M."/>
            <person name="Grigoriev I.V."/>
            <person name="Hibbett D.S."/>
        </authorList>
    </citation>
    <scope>NUCLEOTIDE SEQUENCE [LARGE SCALE GENOMIC DNA]</scope>
    <source>
        <strain evidence="2 3">HHB9708</strain>
    </source>
</reference>
<evidence type="ECO:0000256" key="1">
    <source>
        <dbReference type="SAM" id="MobiDB-lite"/>
    </source>
</evidence>
<evidence type="ECO:0008006" key="4">
    <source>
        <dbReference type="Google" id="ProtNLM"/>
    </source>
</evidence>
<feature type="compositionally biased region" description="Low complexity" evidence="1">
    <location>
        <begin position="372"/>
        <end position="386"/>
    </location>
</feature>
<accession>A0A164XDQ7</accession>
<dbReference type="AlphaFoldDB" id="A0A164XDQ7"/>
<protein>
    <recommendedName>
        <fullName evidence="4">Alpha/beta-hydrolase</fullName>
    </recommendedName>
</protein>
<feature type="region of interest" description="Disordered" evidence="1">
    <location>
        <begin position="135"/>
        <end position="280"/>
    </location>
</feature>
<dbReference type="InterPro" id="IPR029058">
    <property type="entry name" value="AB_hydrolase_fold"/>
</dbReference>
<feature type="compositionally biased region" description="Polar residues" evidence="1">
    <location>
        <begin position="711"/>
        <end position="740"/>
    </location>
</feature>
<organism evidence="2 3">
    <name type="scientific">Sistotremastrum niveocremeum HHB9708</name>
    <dbReference type="NCBI Taxonomy" id="1314777"/>
    <lineage>
        <taxon>Eukaryota</taxon>
        <taxon>Fungi</taxon>
        <taxon>Dikarya</taxon>
        <taxon>Basidiomycota</taxon>
        <taxon>Agaricomycotina</taxon>
        <taxon>Agaricomycetes</taxon>
        <taxon>Sistotremastrales</taxon>
        <taxon>Sistotremastraceae</taxon>
        <taxon>Sertulicium</taxon>
        <taxon>Sertulicium niveocremeum</taxon>
    </lineage>
</organism>
<feature type="compositionally biased region" description="Polar residues" evidence="1">
    <location>
        <begin position="826"/>
        <end position="846"/>
    </location>
</feature>
<feature type="region of interest" description="Disordered" evidence="1">
    <location>
        <begin position="1"/>
        <end position="113"/>
    </location>
</feature>
<dbReference type="PANTHER" id="PTHR43433:SF10">
    <property type="entry name" value="AB HYDROLASE-1 DOMAIN-CONTAINING PROTEIN"/>
    <property type="match status" value="1"/>
</dbReference>
<feature type="compositionally biased region" description="Pro residues" evidence="1">
    <location>
        <begin position="269"/>
        <end position="278"/>
    </location>
</feature>
<feature type="compositionally biased region" description="Basic residues" evidence="1">
    <location>
        <begin position="71"/>
        <end position="81"/>
    </location>
</feature>
<dbReference type="Gene3D" id="3.40.50.1820">
    <property type="entry name" value="alpha/beta hydrolase"/>
    <property type="match status" value="1"/>
</dbReference>
<feature type="compositionally biased region" description="Polar residues" evidence="1">
    <location>
        <begin position="1"/>
        <end position="17"/>
    </location>
</feature>
<feature type="region of interest" description="Disordered" evidence="1">
    <location>
        <begin position="309"/>
        <end position="398"/>
    </location>
</feature>
<feature type="compositionally biased region" description="Low complexity" evidence="1">
    <location>
        <begin position="21"/>
        <end position="35"/>
    </location>
</feature>
<evidence type="ECO:0000313" key="3">
    <source>
        <dbReference type="Proteomes" id="UP000076722"/>
    </source>
</evidence>
<dbReference type="PANTHER" id="PTHR43433">
    <property type="entry name" value="HYDROLASE, ALPHA/BETA FOLD FAMILY PROTEIN"/>
    <property type="match status" value="1"/>
</dbReference>